<protein>
    <recommendedName>
        <fullName evidence="5">Palmitoyl-protein thioesterase ABHD10, mitochondrial</fullName>
        <ecNumber evidence="4">3.1.1.93</ecNumber>
        <ecNumber evidence="1">3.1.2.22</ecNumber>
    </recommendedName>
    <alternativeName>
        <fullName evidence="7">Acyl-protein thioesterase ABHD10</fullName>
    </alternativeName>
    <alternativeName>
        <fullName evidence="8">Alpha/beta hydrolase domain-containing protein 10</fullName>
    </alternativeName>
    <alternativeName>
        <fullName evidence="6">Mycophenolic acid acyl-glucuronide esterase, mitochondrial</fullName>
    </alternativeName>
</protein>
<keyword evidence="14" id="KW-1185">Reference proteome</keyword>
<sequence>MTPELRHLDFNGTRLAYRVREGRSPTLMFLPGYASDMDGTKAVALDAFAQVEGLAMLRFDYSGTGSSEGSFADRTLGIWLDEALHMLDHLVDGPALVLGSSMGGWLALLLAKLRPERVAAVIGIAAAPDFTEWGYSDADKEELRHSGRVEQPNPYGGEPQLTTFAFWDSGQSLRVLDGAPVVDCPVRLIHGECDRDVPVEIALRTLQRLRSADIQLTIIKGGGHRLSERHEIETILRSVASLVGDHR</sequence>
<evidence type="ECO:0000313" key="14">
    <source>
        <dbReference type="Proteomes" id="UP001165343"/>
    </source>
</evidence>
<dbReference type="EC" id="3.1.1.93" evidence="4"/>
<dbReference type="RefSeq" id="WP_249868681.1">
    <property type="nucleotide sequence ID" value="NZ_JAMGBC010000001.1"/>
</dbReference>
<evidence type="ECO:0000256" key="3">
    <source>
        <dbReference type="ARBA" id="ARBA00022946"/>
    </source>
</evidence>
<keyword evidence="2 13" id="KW-0378">Hydrolase</keyword>
<evidence type="ECO:0000256" key="7">
    <source>
        <dbReference type="ARBA" id="ARBA00042645"/>
    </source>
</evidence>
<dbReference type="GO" id="GO:0016787">
    <property type="term" value="F:hydrolase activity"/>
    <property type="evidence" value="ECO:0007669"/>
    <property type="project" value="UniProtKB-KW"/>
</dbReference>
<accession>A0ABT0RHR3</accession>
<name>A0ABT0RHR3_9SPHN</name>
<comment type="caution">
    <text evidence="13">The sequence shown here is derived from an EMBL/GenBank/DDBJ whole genome shotgun (WGS) entry which is preliminary data.</text>
</comment>
<dbReference type="PANTHER" id="PTHR16138">
    <property type="entry name" value="MYCOPHENOLIC ACID ACYL-GLUCURONIDE ESTERASE, MITOCHONDRIAL"/>
    <property type="match status" value="1"/>
</dbReference>
<evidence type="ECO:0000256" key="4">
    <source>
        <dbReference type="ARBA" id="ARBA00039132"/>
    </source>
</evidence>
<evidence type="ECO:0000256" key="11">
    <source>
        <dbReference type="ARBA" id="ARBA00047972"/>
    </source>
</evidence>
<proteinExistence type="predicted"/>
<dbReference type="SUPFAM" id="SSF53474">
    <property type="entry name" value="alpha/beta-Hydrolases"/>
    <property type="match status" value="1"/>
</dbReference>
<dbReference type="EC" id="3.1.2.22" evidence="1"/>
<dbReference type="Pfam" id="PF12697">
    <property type="entry name" value="Abhydrolase_6"/>
    <property type="match status" value="1"/>
</dbReference>
<dbReference type="InterPro" id="IPR000073">
    <property type="entry name" value="AB_hydrolase_1"/>
</dbReference>
<evidence type="ECO:0000256" key="6">
    <source>
        <dbReference type="ARBA" id="ARBA00041520"/>
    </source>
</evidence>
<dbReference type="PANTHER" id="PTHR16138:SF7">
    <property type="entry name" value="PALMITOYL-PROTEIN THIOESTERASE ABHD10, MITOCHONDRIAL"/>
    <property type="match status" value="1"/>
</dbReference>
<evidence type="ECO:0000256" key="5">
    <source>
        <dbReference type="ARBA" id="ARBA00039314"/>
    </source>
</evidence>
<reference evidence="13" key="1">
    <citation type="submission" date="2022-05" db="EMBL/GenBank/DDBJ databases">
        <authorList>
            <person name="Jo J.-H."/>
            <person name="Im W.-T."/>
        </authorList>
    </citation>
    <scope>NUCLEOTIDE SEQUENCE</scope>
    <source>
        <strain evidence="13">RG327</strain>
    </source>
</reference>
<comment type="catalytic activity">
    <reaction evidence="10">
        <text>S-hexadecanoyl-L-cysteinyl-[protein] + H2O = L-cysteinyl-[protein] + hexadecanoate + H(+)</text>
        <dbReference type="Rhea" id="RHEA:19233"/>
        <dbReference type="Rhea" id="RHEA-COMP:10131"/>
        <dbReference type="Rhea" id="RHEA-COMP:11032"/>
        <dbReference type="ChEBI" id="CHEBI:7896"/>
        <dbReference type="ChEBI" id="CHEBI:15377"/>
        <dbReference type="ChEBI" id="CHEBI:15378"/>
        <dbReference type="ChEBI" id="CHEBI:29950"/>
        <dbReference type="ChEBI" id="CHEBI:74151"/>
        <dbReference type="EC" id="3.1.2.22"/>
    </reaction>
    <physiologicalReaction direction="left-to-right" evidence="10">
        <dbReference type="Rhea" id="RHEA:19234"/>
    </physiologicalReaction>
</comment>
<comment type="function">
    <text evidence="9">Acts as an acyl-protein thioesterase that hydrolyzes fatty acids from acylated residues in proteins. Regulates the mitochondrial S-depalmitoylation of the nucleophilic active site residue of peroxiredoxin-5/PRDX5, a key antioxidant protein, therefore modulating mitochondrial antioxidant ability. Also catalyzes the deglucuronidation of mycophenolic acid acyl-glucuronide, an active metabolite of the immunosuppressant drug mycophenolate.</text>
</comment>
<evidence type="ECO:0000256" key="10">
    <source>
        <dbReference type="ARBA" id="ARBA00047409"/>
    </source>
</evidence>
<evidence type="ECO:0000256" key="1">
    <source>
        <dbReference type="ARBA" id="ARBA00012423"/>
    </source>
</evidence>
<keyword evidence="3" id="KW-0809">Transit peptide</keyword>
<evidence type="ECO:0000256" key="9">
    <source>
        <dbReference type="ARBA" id="ARBA00046047"/>
    </source>
</evidence>
<dbReference type="Gene3D" id="3.40.50.1820">
    <property type="entry name" value="alpha/beta hydrolase"/>
    <property type="match status" value="1"/>
</dbReference>
<dbReference type="InterPro" id="IPR052382">
    <property type="entry name" value="ABHD10_acyl-thioesterase"/>
</dbReference>
<dbReference type="EMBL" id="JAMGBC010000001">
    <property type="protein sequence ID" value="MCL6679802.1"/>
    <property type="molecule type" value="Genomic_DNA"/>
</dbReference>
<evidence type="ECO:0000256" key="8">
    <source>
        <dbReference type="ARBA" id="ARBA00042704"/>
    </source>
</evidence>
<comment type="catalytic activity">
    <reaction evidence="11">
        <text>mycophenolic acid O-acyl-beta-D-glucuronide + H2O = mycophenolate + D-glucuronate + H(+)</text>
        <dbReference type="Rhea" id="RHEA:34179"/>
        <dbReference type="ChEBI" id="CHEBI:15377"/>
        <dbReference type="ChEBI" id="CHEBI:15378"/>
        <dbReference type="ChEBI" id="CHEBI:58720"/>
        <dbReference type="ChEBI" id="CHEBI:62932"/>
        <dbReference type="ChEBI" id="CHEBI:66982"/>
        <dbReference type="EC" id="3.1.1.93"/>
    </reaction>
    <physiologicalReaction direction="left-to-right" evidence="11">
        <dbReference type="Rhea" id="RHEA:34180"/>
    </physiologicalReaction>
</comment>
<gene>
    <name evidence="13" type="ORF">LZ519_10820</name>
</gene>
<organism evidence="13 14">
    <name type="scientific">Sphingomonas anseongensis</name>
    <dbReference type="NCBI Taxonomy" id="2908207"/>
    <lineage>
        <taxon>Bacteria</taxon>
        <taxon>Pseudomonadati</taxon>
        <taxon>Pseudomonadota</taxon>
        <taxon>Alphaproteobacteria</taxon>
        <taxon>Sphingomonadales</taxon>
        <taxon>Sphingomonadaceae</taxon>
        <taxon>Sphingomonas</taxon>
    </lineage>
</organism>
<feature type="domain" description="AB hydrolase-1" evidence="12">
    <location>
        <begin position="44"/>
        <end position="228"/>
    </location>
</feature>
<dbReference type="Proteomes" id="UP001165343">
    <property type="component" value="Unassembled WGS sequence"/>
</dbReference>
<evidence type="ECO:0000259" key="12">
    <source>
        <dbReference type="Pfam" id="PF12697"/>
    </source>
</evidence>
<dbReference type="InterPro" id="IPR029058">
    <property type="entry name" value="AB_hydrolase_fold"/>
</dbReference>
<evidence type="ECO:0000313" key="13">
    <source>
        <dbReference type="EMBL" id="MCL6679802.1"/>
    </source>
</evidence>
<evidence type="ECO:0000256" key="2">
    <source>
        <dbReference type="ARBA" id="ARBA00022801"/>
    </source>
</evidence>